<evidence type="ECO:0000256" key="6">
    <source>
        <dbReference type="ARBA" id="ARBA00022989"/>
    </source>
</evidence>
<dbReference type="OrthoDB" id="196709at2759"/>
<evidence type="ECO:0000256" key="7">
    <source>
        <dbReference type="ARBA" id="ARBA00023136"/>
    </source>
</evidence>
<evidence type="ECO:0000256" key="8">
    <source>
        <dbReference type="SAM" id="MobiDB-lite"/>
    </source>
</evidence>
<keyword evidence="7 9" id="KW-0472">Membrane</keyword>
<dbReference type="PANTHER" id="PTHR12982">
    <property type="entry name" value="PHOSPHATIDYLINOSITOL GLYCAN, CLASS C"/>
    <property type="match status" value="1"/>
</dbReference>
<dbReference type="Proteomes" id="UP000011976">
    <property type="component" value="Unassembled WGS sequence"/>
</dbReference>
<evidence type="ECO:0000256" key="1">
    <source>
        <dbReference type="ARBA" id="ARBA00004141"/>
    </source>
</evidence>
<dbReference type="InterPro" id="IPR009450">
    <property type="entry name" value="Plno_GlcNAc_GPI2"/>
</dbReference>
<feature type="transmembrane region" description="Helical" evidence="9">
    <location>
        <begin position="288"/>
        <end position="308"/>
    </location>
</feature>
<feature type="transmembrane region" description="Helical" evidence="9">
    <location>
        <begin position="233"/>
        <end position="248"/>
    </location>
</feature>
<evidence type="ECO:0000256" key="3">
    <source>
        <dbReference type="ARBA" id="ARBA00008321"/>
    </source>
</evidence>
<evidence type="ECO:0000313" key="11">
    <source>
        <dbReference type="Proteomes" id="UP000011976"/>
    </source>
</evidence>
<dbReference type="AlphaFoldDB" id="M9MJ59"/>
<feature type="transmembrane region" description="Helical" evidence="9">
    <location>
        <begin position="255"/>
        <end position="276"/>
    </location>
</feature>
<comment type="pathway">
    <text evidence="2">Glycolipid biosynthesis; glycosylphosphatidylinositol-anchor biosynthesis.</text>
</comment>
<feature type="region of interest" description="Disordered" evidence="8">
    <location>
        <begin position="115"/>
        <end position="183"/>
    </location>
</feature>
<feature type="compositionally biased region" description="Low complexity" evidence="8">
    <location>
        <begin position="27"/>
        <end position="47"/>
    </location>
</feature>
<protein>
    <submittedName>
        <fullName evidence="10">N-acetylglucosaminyltransferase complex, subunit PIG-C/GPI2</fullName>
    </submittedName>
</protein>
<keyword evidence="6 9" id="KW-1133">Transmembrane helix</keyword>
<keyword evidence="10" id="KW-0808">Transferase</keyword>
<comment type="subcellular location">
    <subcellularLocation>
        <location evidence="1">Membrane</location>
        <topology evidence="1">Multi-pass membrane protein</topology>
    </subcellularLocation>
</comment>
<keyword evidence="10" id="KW-0328">Glycosyltransferase</keyword>
<gene>
    <name evidence="10" type="ORF">PANT_27c00023</name>
</gene>
<feature type="transmembrane region" description="Helical" evidence="9">
    <location>
        <begin position="197"/>
        <end position="221"/>
    </location>
</feature>
<feature type="region of interest" description="Disordered" evidence="8">
    <location>
        <begin position="421"/>
        <end position="445"/>
    </location>
</feature>
<evidence type="ECO:0000256" key="5">
    <source>
        <dbReference type="ARBA" id="ARBA00022692"/>
    </source>
</evidence>
<dbReference type="GO" id="GO:0006506">
    <property type="term" value="P:GPI anchor biosynthetic process"/>
    <property type="evidence" value="ECO:0007669"/>
    <property type="project" value="UniProtKB-UniPathway"/>
</dbReference>
<dbReference type="PANTHER" id="PTHR12982:SF0">
    <property type="entry name" value="PHOSPHATIDYLINOSITOL N-ACETYLGLUCOSAMINYLTRANSFERASE SUBUNIT C"/>
    <property type="match status" value="1"/>
</dbReference>
<feature type="region of interest" description="Disordered" evidence="8">
    <location>
        <begin position="21"/>
        <end position="73"/>
    </location>
</feature>
<comment type="similarity">
    <text evidence="3">Belongs to the PIGC family.</text>
</comment>
<feature type="transmembrane region" description="Helical" evidence="9">
    <location>
        <begin position="366"/>
        <end position="399"/>
    </location>
</feature>
<evidence type="ECO:0000256" key="2">
    <source>
        <dbReference type="ARBA" id="ARBA00004687"/>
    </source>
</evidence>
<dbReference type="EMBL" id="DF196793">
    <property type="protein sequence ID" value="GAC77587.1"/>
    <property type="molecule type" value="Genomic_DNA"/>
</dbReference>
<feature type="compositionally biased region" description="Pro residues" evidence="8">
    <location>
        <begin position="48"/>
        <end position="60"/>
    </location>
</feature>
<dbReference type="GO" id="GO:0000506">
    <property type="term" value="C:glycosylphosphatidylinositol-N-acetylglucosaminyltransferase (GPI-GnT) complex"/>
    <property type="evidence" value="ECO:0007669"/>
    <property type="project" value="TreeGrafter"/>
</dbReference>
<keyword evidence="4" id="KW-0337">GPI-anchor biosynthesis</keyword>
<feature type="compositionally biased region" description="Basic and acidic residues" evidence="8">
    <location>
        <begin position="142"/>
        <end position="157"/>
    </location>
</feature>
<dbReference type="Pfam" id="PF06432">
    <property type="entry name" value="GPI2"/>
    <property type="match status" value="1"/>
</dbReference>
<evidence type="ECO:0000256" key="4">
    <source>
        <dbReference type="ARBA" id="ARBA00022502"/>
    </source>
</evidence>
<dbReference type="STRING" id="1151754.M9MJ59"/>
<reference evidence="11" key="1">
    <citation type="journal article" date="2013" name="Genome Announc.">
        <title>Genome sequence of the basidiomycetous yeast Pseudozyma antarctica T-34, a producer of the glycolipid biosurfactants mannosylerythritol lipids.</title>
        <authorList>
            <person name="Morita T."/>
            <person name="Koike H."/>
            <person name="Koyama Y."/>
            <person name="Hagiwara H."/>
            <person name="Ito E."/>
            <person name="Fukuoka T."/>
            <person name="Imura T."/>
            <person name="Machida M."/>
            <person name="Kitamoto D."/>
        </authorList>
    </citation>
    <scope>NUCLEOTIDE SEQUENCE [LARGE SCALE GENOMIC DNA]</scope>
    <source>
        <strain evidence="11">T-34</strain>
    </source>
</reference>
<keyword evidence="5 9" id="KW-0812">Transmembrane</keyword>
<evidence type="ECO:0000256" key="9">
    <source>
        <dbReference type="SAM" id="Phobius"/>
    </source>
</evidence>
<dbReference type="GO" id="GO:0016757">
    <property type="term" value="F:glycosyltransferase activity"/>
    <property type="evidence" value="ECO:0007669"/>
    <property type="project" value="UniProtKB-KW"/>
</dbReference>
<proteinExistence type="inferred from homology"/>
<name>M9MJ59_PSEA3</name>
<dbReference type="UniPathway" id="UPA00196"/>
<organism evidence="10 11">
    <name type="scientific">Pseudozyma antarctica (strain T-34)</name>
    <name type="common">Yeast</name>
    <name type="synonym">Candida antarctica</name>
    <dbReference type="NCBI Taxonomy" id="1151754"/>
    <lineage>
        <taxon>Eukaryota</taxon>
        <taxon>Fungi</taxon>
        <taxon>Dikarya</taxon>
        <taxon>Basidiomycota</taxon>
        <taxon>Ustilaginomycotina</taxon>
        <taxon>Ustilaginomycetes</taxon>
        <taxon>Ustilaginales</taxon>
        <taxon>Ustilaginaceae</taxon>
        <taxon>Moesziomyces</taxon>
    </lineage>
</organism>
<accession>M9MJ59</accession>
<sequence>MSAPPGRSATVTALSGRVNALKFMQRGSPSTPSKTSSDTPATASTPASPSPAASPAPSLPGSPAGAFGQDEQWSLSPAAIARIRANAKTPAPKAGPVISHEAGFESWLIKHTGQQPAANQRLTFGKIGKTNSTDTEPEVEADESRASDKDEEKERFLKPGSKRSAQTEGKTAKKQRRRDEDKVVIARKRGGKPGISVWVLVLASLRVSTALLRVAVFAIVYTHLLSRRVDAELVLGAIVTCGAVGAVVRRGREPALASVLGKMVVALVLLAVSPVLRTLTEATTSDTIWALAAMLFTAHLVLADYAGGSGKLQDTLSFNAAISASVVLASRLDDDVQSFSVLALAITLFAPQQHAPRDATRVAHFVAFYCAVLVGGWGTVVVWVTLAVGFVSLVCPVWMRYAQAWKMEIKGPWDPARPVLSATSPACFPPRREDPPRGSPTTRPR</sequence>
<evidence type="ECO:0000313" key="10">
    <source>
        <dbReference type="EMBL" id="GAC77587.1"/>
    </source>
</evidence>